<organism evidence="9 10">
    <name type="scientific">Candidatus Aveggerthella stercoripullorum</name>
    <dbReference type="NCBI Taxonomy" id="2840688"/>
    <lineage>
        <taxon>Bacteria</taxon>
        <taxon>Bacillati</taxon>
        <taxon>Actinomycetota</taxon>
        <taxon>Coriobacteriia</taxon>
        <taxon>Eggerthellales</taxon>
        <taxon>Eggerthellaceae</taxon>
        <taxon>Eggerthellaceae incertae sedis</taxon>
        <taxon>Candidatus Aveggerthella</taxon>
    </lineage>
</organism>
<feature type="transmembrane region" description="Helical" evidence="7">
    <location>
        <begin position="305"/>
        <end position="327"/>
    </location>
</feature>
<feature type="transmembrane region" description="Helical" evidence="7">
    <location>
        <begin position="50"/>
        <end position="68"/>
    </location>
</feature>
<sequence>MRKATLTYAQGLRGFVIATVAFVALFAASAVPVPLYSAYQQQFGLSNMDLTVMLLSYLGGVIVTLLFCGRISNAVGRRPVLRAALICSLAGCVLLMVADGAPLLFAGRLFQGIGCGLGMGNVATSAIDCIADFHLSWGSTVSATCPQLGLLVGSLGAGVIYGAIPSYTAVYGCIIALLAASLISTLALPETVVEKDALRPTMKPNASVPPAAKVFFPMAVVVYSATWTVGSFFQSYSAPIATVNLHTDSTVIAALILSFASLTVLGGPLASRFRARTSLLIGMALFVISNALLVPFLSAGSTPGTFFACLLFSLSMGIGTATSLRLLLRTAVPSETASIVSAVNLGAYLCSTVMNTGAGALTELLPFPAIFMVFTVFAALTTLYVVIFLRMRQSAAEPSAAC</sequence>
<feature type="transmembrane region" description="Helical" evidence="7">
    <location>
        <begin position="143"/>
        <end position="163"/>
    </location>
</feature>
<dbReference type="AlphaFoldDB" id="A0A9D0ZZB5"/>
<comment type="subcellular location">
    <subcellularLocation>
        <location evidence="1">Cell membrane</location>
        <topology evidence="1">Multi-pass membrane protein</topology>
    </subcellularLocation>
</comment>
<keyword evidence="5 7" id="KW-1133">Transmembrane helix</keyword>
<evidence type="ECO:0000256" key="6">
    <source>
        <dbReference type="ARBA" id="ARBA00023136"/>
    </source>
</evidence>
<reference evidence="9" key="1">
    <citation type="submission" date="2020-10" db="EMBL/GenBank/DDBJ databases">
        <authorList>
            <person name="Gilroy R."/>
        </authorList>
    </citation>
    <scope>NUCLEOTIDE SEQUENCE</scope>
    <source>
        <strain evidence="9">ChiGjej1B1-2707</strain>
    </source>
</reference>
<keyword evidence="2" id="KW-0813">Transport</keyword>
<dbReference type="GO" id="GO:0005886">
    <property type="term" value="C:plasma membrane"/>
    <property type="evidence" value="ECO:0007669"/>
    <property type="project" value="UniProtKB-SubCell"/>
</dbReference>
<evidence type="ECO:0000256" key="2">
    <source>
        <dbReference type="ARBA" id="ARBA00022448"/>
    </source>
</evidence>
<evidence type="ECO:0000256" key="5">
    <source>
        <dbReference type="ARBA" id="ARBA00022989"/>
    </source>
</evidence>
<protein>
    <submittedName>
        <fullName evidence="9">MFS transporter</fullName>
    </submittedName>
</protein>
<gene>
    <name evidence="9" type="ORF">IAA69_01500</name>
</gene>
<keyword evidence="6 7" id="KW-0472">Membrane</keyword>
<dbReference type="SUPFAM" id="SSF103473">
    <property type="entry name" value="MFS general substrate transporter"/>
    <property type="match status" value="1"/>
</dbReference>
<dbReference type="PROSITE" id="PS50850">
    <property type="entry name" value="MFS"/>
    <property type="match status" value="1"/>
</dbReference>
<proteinExistence type="predicted"/>
<accession>A0A9D0ZZB5</accession>
<feature type="transmembrane region" description="Helical" evidence="7">
    <location>
        <begin position="249"/>
        <end position="267"/>
    </location>
</feature>
<evidence type="ECO:0000259" key="8">
    <source>
        <dbReference type="PROSITE" id="PS50850"/>
    </source>
</evidence>
<keyword evidence="4 7" id="KW-0812">Transmembrane</keyword>
<evidence type="ECO:0000313" key="10">
    <source>
        <dbReference type="Proteomes" id="UP000824261"/>
    </source>
</evidence>
<dbReference type="Pfam" id="PF07690">
    <property type="entry name" value="MFS_1"/>
    <property type="match status" value="1"/>
</dbReference>
<feature type="domain" description="Major facilitator superfamily (MFS) profile" evidence="8">
    <location>
        <begin position="13"/>
        <end position="393"/>
    </location>
</feature>
<evidence type="ECO:0000256" key="7">
    <source>
        <dbReference type="SAM" id="Phobius"/>
    </source>
</evidence>
<evidence type="ECO:0000256" key="4">
    <source>
        <dbReference type="ARBA" id="ARBA00022692"/>
    </source>
</evidence>
<dbReference type="InterPro" id="IPR011701">
    <property type="entry name" value="MFS"/>
</dbReference>
<keyword evidence="3" id="KW-1003">Cell membrane</keyword>
<evidence type="ECO:0000313" key="9">
    <source>
        <dbReference type="EMBL" id="HIR00940.1"/>
    </source>
</evidence>
<evidence type="ECO:0000256" key="1">
    <source>
        <dbReference type="ARBA" id="ARBA00004651"/>
    </source>
</evidence>
<feature type="transmembrane region" description="Helical" evidence="7">
    <location>
        <begin position="12"/>
        <end position="30"/>
    </location>
</feature>
<dbReference type="EMBL" id="DVGB01000015">
    <property type="protein sequence ID" value="HIR00940.1"/>
    <property type="molecule type" value="Genomic_DNA"/>
</dbReference>
<dbReference type="GO" id="GO:0022857">
    <property type="term" value="F:transmembrane transporter activity"/>
    <property type="evidence" value="ECO:0007669"/>
    <property type="project" value="InterPro"/>
</dbReference>
<feature type="transmembrane region" description="Helical" evidence="7">
    <location>
        <begin position="80"/>
        <end position="98"/>
    </location>
</feature>
<feature type="transmembrane region" description="Helical" evidence="7">
    <location>
        <begin position="339"/>
        <end position="361"/>
    </location>
</feature>
<dbReference type="PANTHER" id="PTHR23517:SF13">
    <property type="entry name" value="MAJOR FACILITATOR SUPERFAMILY MFS_1"/>
    <property type="match status" value="1"/>
</dbReference>
<feature type="transmembrane region" description="Helical" evidence="7">
    <location>
        <begin position="279"/>
        <end position="299"/>
    </location>
</feature>
<name>A0A9D0ZZB5_9ACTN</name>
<feature type="transmembrane region" description="Helical" evidence="7">
    <location>
        <begin position="110"/>
        <end position="131"/>
    </location>
</feature>
<dbReference type="Gene3D" id="1.20.1250.20">
    <property type="entry name" value="MFS general substrate transporter like domains"/>
    <property type="match status" value="1"/>
</dbReference>
<dbReference type="Proteomes" id="UP000824261">
    <property type="component" value="Unassembled WGS sequence"/>
</dbReference>
<feature type="transmembrane region" description="Helical" evidence="7">
    <location>
        <begin position="367"/>
        <end position="389"/>
    </location>
</feature>
<reference evidence="9" key="2">
    <citation type="journal article" date="2021" name="PeerJ">
        <title>Extensive microbial diversity within the chicken gut microbiome revealed by metagenomics and culture.</title>
        <authorList>
            <person name="Gilroy R."/>
            <person name="Ravi A."/>
            <person name="Getino M."/>
            <person name="Pursley I."/>
            <person name="Horton D.L."/>
            <person name="Alikhan N.F."/>
            <person name="Baker D."/>
            <person name="Gharbi K."/>
            <person name="Hall N."/>
            <person name="Watson M."/>
            <person name="Adriaenssens E.M."/>
            <person name="Foster-Nyarko E."/>
            <person name="Jarju S."/>
            <person name="Secka A."/>
            <person name="Antonio M."/>
            <person name="Oren A."/>
            <person name="Chaudhuri R.R."/>
            <person name="La Ragione R."/>
            <person name="Hildebrand F."/>
            <person name="Pallen M.J."/>
        </authorList>
    </citation>
    <scope>NUCLEOTIDE SEQUENCE</scope>
    <source>
        <strain evidence="9">ChiGjej1B1-2707</strain>
    </source>
</reference>
<feature type="transmembrane region" description="Helical" evidence="7">
    <location>
        <begin position="169"/>
        <end position="193"/>
    </location>
</feature>
<comment type="caution">
    <text evidence="9">The sequence shown here is derived from an EMBL/GenBank/DDBJ whole genome shotgun (WGS) entry which is preliminary data.</text>
</comment>
<dbReference type="InterPro" id="IPR020846">
    <property type="entry name" value="MFS_dom"/>
</dbReference>
<feature type="transmembrane region" description="Helical" evidence="7">
    <location>
        <begin position="214"/>
        <end position="237"/>
    </location>
</feature>
<dbReference type="PANTHER" id="PTHR23517">
    <property type="entry name" value="RESISTANCE PROTEIN MDTM, PUTATIVE-RELATED-RELATED"/>
    <property type="match status" value="1"/>
</dbReference>
<dbReference type="InterPro" id="IPR050171">
    <property type="entry name" value="MFS_Transporters"/>
</dbReference>
<dbReference type="InterPro" id="IPR036259">
    <property type="entry name" value="MFS_trans_sf"/>
</dbReference>
<evidence type="ECO:0000256" key="3">
    <source>
        <dbReference type="ARBA" id="ARBA00022475"/>
    </source>
</evidence>